<proteinExistence type="predicted"/>
<organism evidence="1">
    <name type="scientific">bioreactor metagenome</name>
    <dbReference type="NCBI Taxonomy" id="1076179"/>
    <lineage>
        <taxon>unclassified sequences</taxon>
        <taxon>metagenomes</taxon>
        <taxon>ecological metagenomes</taxon>
    </lineage>
</organism>
<name>A0A645J5D6_9ZZZZ</name>
<accession>A0A645J5D6</accession>
<evidence type="ECO:0000313" key="1">
    <source>
        <dbReference type="EMBL" id="MPN58666.1"/>
    </source>
</evidence>
<dbReference type="EMBL" id="VSSQ01131665">
    <property type="protein sequence ID" value="MPN58666.1"/>
    <property type="molecule type" value="Genomic_DNA"/>
</dbReference>
<comment type="caution">
    <text evidence="1">The sequence shown here is derived from an EMBL/GenBank/DDBJ whole genome shotgun (WGS) entry which is preliminary data.</text>
</comment>
<sequence>MVHLDKNIVDAILQQFSVISQLTAKIKKHVHIVIIQAIESFNAACLILLKKEG</sequence>
<reference evidence="1" key="1">
    <citation type="submission" date="2019-08" db="EMBL/GenBank/DDBJ databases">
        <authorList>
            <person name="Kucharzyk K."/>
            <person name="Murdoch R.W."/>
            <person name="Higgins S."/>
            <person name="Loffler F."/>
        </authorList>
    </citation>
    <scope>NUCLEOTIDE SEQUENCE</scope>
</reference>
<gene>
    <name evidence="1" type="ORF">SDC9_206377</name>
</gene>
<protein>
    <submittedName>
        <fullName evidence="1">Uncharacterized protein</fullName>
    </submittedName>
</protein>
<dbReference type="AlphaFoldDB" id="A0A645J5D6"/>